<proteinExistence type="predicted"/>
<evidence type="ECO:0000313" key="1">
    <source>
        <dbReference type="EMBL" id="GGE61123.1"/>
    </source>
</evidence>
<comment type="caution">
    <text evidence="1">The sequence shown here is derived from an EMBL/GenBank/DDBJ whole genome shotgun (WGS) entry which is preliminary data.</text>
</comment>
<dbReference type="SUPFAM" id="SSF81301">
    <property type="entry name" value="Nucleotidyltransferase"/>
    <property type="match status" value="1"/>
</dbReference>
<protein>
    <submittedName>
        <fullName evidence="1">Uncharacterized protein</fullName>
    </submittedName>
</protein>
<organism evidence="1 2">
    <name type="scientific">Priestia taiwanensis</name>
    <dbReference type="NCBI Taxonomy" id="1347902"/>
    <lineage>
        <taxon>Bacteria</taxon>
        <taxon>Bacillati</taxon>
        <taxon>Bacillota</taxon>
        <taxon>Bacilli</taxon>
        <taxon>Bacillales</taxon>
        <taxon>Bacillaceae</taxon>
        <taxon>Priestia</taxon>
    </lineage>
</organism>
<dbReference type="PANTHER" id="PTHR34822:SF1">
    <property type="entry name" value="GRPB FAMILY PROTEIN"/>
    <property type="match status" value="1"/>
</dbReference>
<keyword evidence="2" id="KW-1185">Reference proteome</keyword>
<dbReference type="InterPro" id="IPR043519">
    <property type="entry name" value="NT_sf"/>
</dbReference>
<sequence length="69" mass="8518">MLYWKHIIRTENKEWKDIITFRDYIRKHRDARGTYEQLKLKLAACHDRIVYTKLKGPFIQEILQKATKR</sequence>
<evidence type="ECO:0000313" key="2">
    <source>
        <dbReference type="Proteomes" id="UP000605259"/>
    </source>
</evidence>
<reference evidence="1" key="2">
    <citation type="submission" date="2020-09" db="EMBL/GenBank/DDBJ databases">
        <authorList>
            <person name="Sun Q."/>
            <person name="Zhou Y."/>
        </authorList>
    </citation>
    <scope>NUCLEOTIDE SEQUENCE</scope>
    <source>
        <strain evidence="1">CGMCC 1.12698</strain>
    </source>
</reference>
<accession>A0A917AMX0</accession>
<reference evidence="1" key="1">
    <citation type="journal article" date="2014" name="Int. J. Syst. Evol. Microbiol.">
        <title>Complete genome sequence of Corynebacterium casei LMG S-19264T (=DSM 44701T), isolated from a smear-ripened cheese.</title>
        <authorList>
            <consortium name="US DOE Joint Genome Institute (JGI-PGF)"/>
            <person name="Walter F."/>
            <person name="Albersmeier A."/>
            <person name="Kalinowski J."/>
            <person name="Ruckert C."/>
        </authorList>
    </citation>
    <scope>NUCLEOTIDE SEQUENCE</scope>
    <source>
        <strain evidence="1">CGMCC 1.12698</strain>
    </source>
</reference>
<dbReference type="EMBL" id="BMFK01000001">
    <property type="protein sequence ID" value="GGE61123.1"/>
    <property type="molecule type" value="Genomic_DNA"/>
</dbReference>
<dbReference type="AlphaFoldDB" id="A0A917AMX0"/>
<gene>
    <name evidence="1" type="ORF">GCM10007140_09290</name>
</gene>
<name>A0A917AMX0_9BACI</name>
<dbReference type="Pfam" id="PF04229">
    <property type="entry name" value="GrpB"/>
    <property type="match status" value="1"/>
</dbReference>
<dbReference type="Proteomes" id="UP000605259">
    <property type="component" value="Unassembled WGS sequence"/>
</dbReference>
<dbReference type="InterPro" id="IPR007344">
    <property type="entry name" value="GrpB/CoaE"/>
</dbReference>
<dbReference type="PANTHER" id="PTHR34822">
    <property type="entry name" value="GRPB DOMAIN PROTEIN (AFU_ORTHOLOGUE AFUA_1G01530)"/>
    <property type="match status" value="1"/>
</dbReference>
<dbReference type="Gene3D" id="3.30.460.10">
    <property type="entry name" value="Beta Polymerase, domain 2"/>
    <property type="match status" value="1"/>
</dbReference>